<reference evidence="1 2" key="1">
    <citation type="submission" date="2008-07" db="EMBL/GenBank/DDBJ databases">
        <authorList>
            <person name="El-Sayed N."/>
            <person name="Caler E."/>
            <person name="Inman J."/>
            <person name="Amedeo P."/>
            <person name="Hass B."/>
            <person name="Wortman J."/>
        </authorList>
    </citation>
    <scope>NUCLEOTIDE SEQUENCE [LARGE SCALE GENOMIC DNA]</scope>
    <source>
        <strain evidence="2">ATCC 50983 / TXsc</strain>
    </source>
</reference>
<sequence length="268" mass="30370">MTTSVISSLYRPKGAKYECELCGKEAKIRCNECPTYYCCPEHFDHDWRGIRELIAKDTTLLRERTQALGSVEDKERGEAELLNIKEEVRHICSETAKGFLIREECFLAIPGALQALKLTTELFGATSTELVDSYLLLAECNLGIGKLNVAEEFLGLAKWIILKNPDAGNRPVLISALHRNFGRLYVAQDKHVEALRSFAEDTYQTSSCFGPEDPRTAVAYFHMGKVFHITGERTKADSFFTTVICIYARWFEKRIDTDGWLPEVTQLV</sequence>
<dbReference type="OrthoDB" id="674604at2759"/>
<keyword evidence="2" id="KW-1185">Reference proteome</keyword>
<dbReference type="Proteomes" id="UP000007800">
    <property type="component" value="Unassembled WGS sequence"/>
</dbReference>
<dbReference type="RefSeq" id="XP_002765272.1">
    <property type="nucleotide sequence ID" value="XM_002765226.1"/>
</dbReference>
<dbReference type="OMA" id="ICIYARW"/>
<dbReference type="AlphaFoldDB" id="C5LYY0"/>
<dbReference type="InParanoid" id="C5LYY0"/>
<evidence type="ECO:0000313" key="1">
    <source>
        <dbReference type="EMBL" id="EEQ97989.1"/>
    </source>
</evidence>
<organism evidence="2">
    <name type="scientific">Perkinsus marinus (strain ATCC 50983 / TXsc)</name>
    <dbReference type="NCBI Taxonomy" id="423536"/>
    <lineage>
        <taxon>Eukaryota</taxon>
        <taxon>Sar</taxon>
        <taxon>Alveolata</taxon>
        <taxon>Perkinsozoa</taxon>
        <taxon>Perkinsea</taxon>
        <taxon>Perkinsida</taxon>
        <taxon>Perkinsidae</taxon>
        <taxon>Perkinsus</taxon>
    </lineage>
</organism>
<proteinExistence type="predicted"/>
<dbReference type="InterPro" id="IPR053248">
    <property type="entry name" value="Zinc_finger_MYND_domain"/>
</dbReference>
<name>C5LYY0_PERM5</name>
<dbReference type="EMBL" id="GG686838">
    <property type="protein sequence ID" value="EEQ97989.1"/>
    <property type="molecule type" value="Genomic_DNA"/>
</dbReference>
<dbReference type="InterPro" id="IPR011990">
    <property type="entry name" value="TPR-like_helical_dom_sf"/>
</dbReference>
<dbReference type="PANTHER" id="PTHR46533:SF1">
    <property type="entry name" value="ZINC FINGER MYND DOMAIN-CONTAINING PROTEIN 12"/>
    <property type="match status" value="1"/>
</dbReference>
<protein>
    <submittedName>
        <fullName evidence="1">Zinc finger protein MYND domain-containing protein, putative</fullName>
    </submittedName>
</protein>
<gene>
    <name evidence="1" type="ORF">Pmar_PMAR016059</name>
</gene>
<dbReference type="Gene3D" id="1.25.40.10">
    <property type="entry name" value="Tetratricopeptide repeat domain"/>
    <property type="match status" value="1"/>
</dbReference>
<dbReference type="PANTHER" id="PTHR46533">
    <property type="entry name" value="ZINC FINGER MYND DOMAIN-CONTAINING PROTEIN 12"/>
    <property type="match status" value="1"/>
</dbReference>
<dbReference type="GeneID" id="9037899"/>
<accession>C5LYY0</accession>
<dbReference type="SUPFAM" id="SSF48452">
    <property type="entry name" value="TPR-like"/>
    <property type="match status" value="1"/>
</dbReference>
<evidence type="ECO:0000313" key="2">
    <source>
        <dbReference type="Proteomes" id="UP000007800"/>
    </source>
</evidence>